<dbReference type="InterPro" id="IPR043130">
    <property type="entry name" value="CDP-OH_PTrfase_TM_dom"/>
</dbReference>
<feature type="transmembrane region" description="Helical" evidence="13">
    <location>
        <begin position="164"/>
        <end position="185"/>
    </location>
</feature>
<evidence type="ECO:0000256" key="6">
    <source>
        <dbReference type="ARBA" id="ARBA00022989"/>
    </source>
</evidence>
<dbReference type="AlphaFoldDB" id="A0A1F2WGG5"/>
<dbReference type="UniPathway" id="UPA00085"/>
<feature type="transmembrane region" description="Helical" evidence="13">
    <location>
        <begin position="130"/>
        <end position="152"/>
    </location>
</feature>
<evidence type="ECO:0000256" key="7">
    <source>
        <dbReference type="ARBA" id="ARBA00023098"/>
    </source>
</evidence>
<keyword evidence="4 12" id="KW-0808">Transferase</keyword>
<dbReference type="InterPro" id="IPR048254">
    <property type="entry name" value="CDP_ALCOHOL_P_TRANSF_CS"/>
</dbReference>
<feature type="transmembrane region" description="Helical" evidence="13">
    <location>
        <begin position="12"/>
        <end position="30"/>
    </location>
</feature>
<keyword evidence="5 13" id="KW-0812">Transmembrane</keyword>
<dbReference type="EMBL" id="MELK01000050">
    <property type="protein sequence ID" value="OFW55937.1"/>
    <property type="molecule type" value="Genomic_DNA"/>
</dbReference>
<feature type="transmembrane region" description="Helical" evidence="13">
    <location>
        <begin position="99"/>
        <end position="118"/>
    </location>
</feature>
<evidence type="ECO:0000256" key="9">
    <source>
        <dbReference type="ARBA" id="ARBA00023209"/>
    </source>
</evidence>
<dbReference type="PANTHER" id="PTHR14269:SF62">
    <property type="entry name" value="CDP-DIACYLGLYCEROL--GLYCEROL-3-PHOSPHATE 3-PHOSPHATIDYLTRANSFERASE 1, CHLOROPLASTIC"/>
    <property type="match status" value="1"/>
</dbReference>
<dbReference type="InterPro" id="IPR050324">
    <property type="entry name" value="CDP-alcohol_PTase-I"/>
</dbReference>
<keyword evidence="3" id="KW-0444">Lipid biosynthesis</keyword>
<evidence type="ECO:0000313" key="15">
    <source>
        <dbReference type="Proteomes" id="UP000177876"/>
    </source>
</evidence>
<dbReference type="InterPro" id="IPR000462">
    <property type="entry name" value="CDP-OH_P_trans"/>
</dbReference>
<reference evidence="14 15" key="1">
    <citation type="journal article" date="2016" name="Nat. Commun.">
        <title>Thousands of microbial genomes shed light on interconnected biogeochemical processes in an aquifer system.</title>
        <authorList>
            <person name="Anantharaman K."/>
            <person name="Brown C.T."/>
            <person name="Hug L.A."/>
            <person name="Sharon I."/>
            <person name="Castelle C.J."/>
            <person name="Probst A.J."/>
            <person name="Thomas B.C."/>
            <person name="Singh A."/>
            <person name="Wilkins M.J."/>
            <person name="Karaoz U."/>
            <person name="Brodie E.L."/>
            <person name="Williams K.H."/>
            <person name="Hubbard S.S."/>
            <person name="Banfield J.F."/>
        </authorList>
    </citation>
    <scope>NUCLEOTIDE SEQUENCE [LARGE SCALE GENOMIC DNA]</scope>
</reference>
<comment type="similarity">
    <text evidence="2 12">Belongs to the CDP-alcohol phosphatidyltransferase class-I family.</text>
</comment>
<dbReference type="GO" id="GO:0046474">
    <property type="term" value="P:glycerophospholipid biosynthetic process"/>
    <property type="evidence" value="ECO:0007669"/>
    <property type="project" value="TreeGrafter"/>
</dbReference>
<dbReference type="GO" id="GO:0016020">
    <property type="term" value="C:membrane"/>
    <property type="evidence" value="ECO:0007669"/>
    <property type="project" value="UniProtKB-SubCell"/>
</dbReference>
<dbReference type="PROSITE" id="PS00379">
    <property type="entry name" value="CDP_ALCOHOL_P_TRANSF"/>
    <property type="match status" value="1"/>
</dbReference>
<name>A0A1F2WGG5_9ACTN</name>
<keyword evidence="8 13" id="KW-0472">Membrane</keyword>
<dbReference type="NCBIfam" id="TIGR00560">
    <property type="entry name" value="pgsA"/>
    <property type="match status" value="1"/>
</dbReference>
<dbReference type="PANTHER" id="PTHR14269">
    <property type="entry name" value="CDP-DIACYLGLYCEROL--GLYCEROL-3-PHOSPHATE 3-PHOSPHATIDYLTRANSFERASE-RELATED"/>
    <property type="match status" value="1"/>
</dbReference>
<organism evidence="14 15">
    <name type="scientific">Candidatus Solincola sediminis</name>
    <dbReference type="NCBI Taxonomy" id="1797199"/>
    <lineage>
        <taxon>Bacteria</taxon>
        <taxon>Bacillati</taxon>
        <taxon>Actinomycetota</taxon>
        <taxon>Candidatus Geothermincolia</taxon>
        <taxon>Candidatus Geothermincolales</taxon>
        <taxon>Candidatus Geothermincolaceae</taxon>
        <taxon>Candidatus Solincola</taxon>
    </lineage>
</organism>
<protein>
    <recommendedName>
        <fullName evidence="11">CDP-diacylglycerol--glycerol-3-phosphate 3-phosphatidyltransferase</fullName>
        <ecNumber evidence="11">2.7.8.5</ecNumber>
    </recommendedName>
</protein>
<evidence type="ECO:0000256" key="11">
    <source>
        <dbReference type="NCBIfam" id="TIGR00560"/>
    </source>
</evidence>
<evidence type="ECO:0000256" key="8">
    <source>
        <dbReference type="ARBA" id="ARBA00023136"/>
    </source>
</evidence>
<dbReference type="EC" id="2.7.8.5" evidence="11"/>
<evidence type="ECO:0000256" key="4">
    <source>
        <dbReference type="ARBA" id="ARBA00022679"/>
    </source>
</evidence>
<keyword evidence="9" id="KW-0594">Phospholipid biosynthesis</keyword>
<dbReference type="STRING" id="1797197.A2Y75_04230"/>
<keyword evidence="6 13" id="KW-1133">Transmembrane helix</keyword>
<evidence type="ECO:0000256" key="1">
    <source>
        <dbReference type="ARBA" id="ARBA00004141"/>
    </source>
</evidence>
<keyword evidence="7" id="KW-0443">Lipid metabolism</keyword>
<dbReference type="GO" id="GO:0008444">
    <property type="term" value="F:CDP-diacylglycerol-glycerol-3-phosphate 3-phosphatidyltransferase activity"/>
    <property type="evidence" value="ECO:0007669"/>
    <property type="project" value="UniProtKB-UniRule"/>
</dbReference>
<keyword evidence="10" id="KW-1208">Phospholipid metabolism</keyword>
<dbReference type="Proteomes" id="UP000177876">
    <property type="component" value="Unassembled WGS sequence"/>
</dbReference>
<dbReference type="Gene3D" id="1.20.120.1760">
    <property type="match status" value="1"/>
</dbReference>
<comment type="subcellular location">
    <subcellularLocation>
        <location evidence="1">Membrane</location>
        <topology evidence="1">Multi-pass membrane protein</topology>
    </subcellularLocation>
</comment>
<dbReference type="PIRSF" id="PIRSF000847">
    <property type="entry name" value="Phos_ph_gly_syn"/>
    <property type="match status" value="1"/>
</dbReference>
<evidence type="ECO:0000256" key="13">
    <source>
        <dbReference type="SAM" id="Phobius"/>
    </source>
</evidence>
<evidence type="ECO:0000256" key="10">
    <source>
        <dbReference type="ARBA" id="ARBA00023264"/>
    </source>
</evidence>
<dbReference type="Pfam" id="PF01066">
    <property type="entry name" value="CDP-OH_P_transf"/>
    <property type="match status" value="1"/>
</dbReference>
<proteinExistence type="inferred from homology"/>
<evidence type="ECO:0000256" key="3">
    <source>
        <dbReference type="ARBA" id="ARBA00022516"/>
    </source>
</evidence>
<evidence type="ECO:0000256" key="2">
    <source>
        <dbReference type="ARBA" id="ARBA00010441"/>
    </source>
</evidence>
<evidence type="ECO:0000313" key="14">
    <source>
        <dbReference type="EMBL" id="OFW55937.1"/>
    </source>
</evidence>
<evidence type="ECO:0000256" key="5">
    <source>
        <dbReference type="ARBA" id="ARBA00022692"/>
    </source>
</evidence>
<evidence type="ECO:0000256" key="12">
    <source>
        <dbReference type="RuleBase" id="RU003750"/>
    </source>
</evidence>
<dbReference type="InterPro" id="IPR004570">
    <property type="entry name" value="Phosphatidylglycerol_P_synth"/>
</dbReference>
<comment type="caution">
    <text evidence="14">The sequence shown here is derived from an EMBL/GenBank/DDBJ whole genome shotgun (WGS) entry which is preliminary data.</text>
</comment>
<gene>
    <name evidence="14" type="ORF">A2Y75_04230</name>
</gene>
<accession>A0A1F2WGG5</accession>
<sequence length="206" mass="22906">MIKRNVANFFTCLRIILIPLIIWLISVSSATRLDAAHAWALGVFLFAASTDFIDGQIARRTHTISEFGKLVDPLADRLLVISVLIALMVRQFIPIWMGVVIVGRDVLILLGAPIVGINDKAVREKLAVHWTGKLATALLFTSICIFILWNLADSSLAFFDRVNPIGFVIFMIGIVFSYLSGYIYVSRGIKLLKRREEVTNGLADDS</sequence>